<feature type="transmembrane region" description="Helical" evidence="1">
    <location>
        <begin position="165"/>
        <end position="185"/>
    </location>
</feature>
<keyword evidence="1" id="KW-0812">Transmembrane</keyword>
<protein>
    <submittedName>
        <fullName evidence="2">Uncharacterized protein</fullName>
    </submittedName>
</protein>
<evidence type="ECO:0000313" key="2">
    <source>
        <dbReference type="EMBL" id="GMR41165.1"/>
    </source>
</evidence>
<sequence>LVFPRILMPNINAILQRMTYLLFIGLGLVVKLADANHWTTGDNSTVKGCRTTCSPIDYDCWQHTADYFDEALIAQLRHYTTALVAHDQWYYRHVSDSGMNKSEIAKRVSDGLLAGLQPEGDILDETTVRRVAAVIGKAVDEYSDHVLGWPPQYSCPLPCDYRNTMYIYLFSISACVNLAALIFFLPHIRQVHKMTKETSKSLRDDIGTTATRSS</sequence>
<keyword evidence="1" id="KW-1133">Transmembrane helix</keyword>
<dbReference type="EMBL" id="BTRK01000003">
    <property type="protein sequence ID" value="GMR41165.1"/>
    <property type="molecule type" value="Genomic_DNA"/>
</dbReference>
<dbReference type="Proteomes" id="UP001328107">
    <property type="component" value="Unassembled WGS sequence"/>
</dbReference>
<accession>A0AAN5CDI5</accession>
<name>A0AAN5CDI5_9BILA</name>
<keyword evidence="3" id="KW-1185">Reference proteome</keyword>
<evidence type="ECO:0000256" key="1">
    <source>
        <dbReference type="SAM" id="Phobius"/>
    </source>
</evidence>
<keyword evidence="1" id="KW-0472">Membrane</keyword>
<gene>
    <name evidence="2" type="ORF">PMAYCL1PPCAC_11360</name>
</gene>
<organism evidence="2 3">
    <name type="scientific">Pristionchus mayeri</name>
    <dbReference type="NCBI Taxonomy" id="1317129"/>
    <lineage>
        <taxon>Eukaryota</taxon>
        <taxon>Metazoa</taxon>
        <taxon>Ecdysozoa</taxon>
        <taxon>Nematoda</taxon>
        <taxon>Chromadorea</taxon>
        <taxon>Rhabditida</taxon>
        <taxon>Rhabditina</taxon>
        <taxon>Diplogasteromorpha</taxon>
        <taxon>Diplogasteroidea</taxon>
        <taxon>Neodiplogasteridae</taxon>
        <taxon>Pristionchus</taxon>
    </lineage>
</organism>
<reference evidence="3" key="1">
    <citation type="submission" date="2022-10" db="EMBL/GenBank/DDBJ databases">
        <title>Genome assembly of Pristionchus species.</title>
        <authorList>
            <person name="Yoshida K."/>
            <person name="Sommer R.J."/>
        </authorList>
    </citation>
    <scope>NUCLEOTIDE SEQUENCE [LARGE SCALE GENOMIC DNA]</scope>
    <source>
        <strain evidence="3">RS5460</strain>
    </source>
</reference>
<dbReference type="AlphaFoldDB" id="A0AAN5CDI5"/>
<comment type="caution">
    <text evidence="2">The sequence shown here is derived from an EMBL/GenBank/DDBJ whole genome shotgun (WGS) entry which is preliminary data.</text>
</comment>
<feature type="non-terminal residue" evidence="2">
    <location>
        <position position="1"/>
    </location>
</feature>
<proteinExistence type="predicted"/>
<evidence type="ECO:0000313" key="3">
    <source>
        <dbReference type="Proteomes" id="UP001328107"/>
    </source>
</evidence>